<reference evidence="1" key="2">
    <citation type="journal article" date="2014" name="ISME J.">
        <title>Microbial stratification in low pH oxic and suboxic macroscopic growths along an acid mine drainage.</title>
        <authorList>
            <person name="Mendez-Garcia C."/>
            <person name="Mesa V."/>
            <person name="Sprenger R.R."/>
            <person name="Richter M."/>
            <person name="Diez M.S."/>
            <person name="Solano J."/>
            <person name="Bargiela R."/>
            <person name="Golyshina O.V."/>
            <person name="Manteca A."/>
            <person name="Ramos J.L."/>
            <person name="Gallego J.R."/>
            <person name="Llorente I."/>
            <person name="Martins Dos Santos V.A."/>
            <person name="Jensen O.N."/>
            <person name="Pelaez A.I."/>
            <person name="Sanchez J."/>
            <person name="Ferrer M."/>
        </authorList>
    </citation>
    <scope>NUCLEOTIDE SEQUENCE</scope>
</reference>
<dbReference type="Gene3D" id="6.10.30.10">
    <property type="match status" value="1"/>
</dbReference>
<sequence>MRYPYSIEYIHSYAEDSPFFLGLADGKLRGSRCTRKKCAFVFATPRSHCMVCGAPTEWIDLPTTGKIHSWTTCHFGS</sequence>
<dbReference type="SUPFAM" id="SSF50249">
    <property type="entry name" value="Nucleic acid-binding proteins"/>
    <property type="match status" value="1"/>
</dbReference>
<protein>
    <submittedName>
        <fullName evidence="1">Cytoplasmic protein</fullName>
    </submittedName>
</protein>
<feature type="non-terminal residue" evidence="1">
    <location>
        <position position="77"/>
    </location>
</feature>
<dbReference type="InterPro" id="IPR012340">
    <property type="entry name" value="NA-bd_OB-fold"/>
</dbReference>
<proteinExistence type="predicted"/>
<name>T0YD16_9ZZZZ</name>
<reference evidence="1" key="1">
    <citation type="submission" date="2013-08" db="EMBL/GenBank/DDBJ databases">
        <authorList>
            <person name="Mendez C."/>
            <person name="Richter M."/>
            <person name="Ferrer M."/>
            <person name="Sanchez J."/>
        </authorList>
    </citation>
    <scope>NUCLEOTIDE SEQUENCE</scope>
</reference>
<organism evidence="1">
    <name type="scientific">mine drainage metagenome</name>
    <dbReference type="NCBI Taxonomy" id="410659"/>
    <lineage>
        <taxon>unclassified sequences</taxon>
        <taxon>metagenomes</taxon>
        <taxon>ecological metagenomes</taxon>
    </lineage>
</organism>
<dbReference type="AlphaFoldDB" id="T0YD16"/>
<comment type="caution">
    <text evidence="1">The sequence shown here is derived from an EMBL/GenBank/DDBJ whole genome shotgun (WGS) entry which is preliminary data.</text>
</comment>
<dbReference type="EMBL" id="AUZY01011748">
    <property type="protein sequence ID" value="EQD33171.1"/>
    <property type="molecule type" value="Genomic_DNA"/>
</dbReference>
<gene>
    <name evidence="1" type="ORF">B1B_17581</name>
</gene>
<evidence type="ECO:0000313" key="1">
    <source>
        <dbReference type="EMBL" id="EQD33171.1"/>
    </source>
</evidence>
<accession>T0YD16</accession>